<dbReference type="GeneID" id="30910234"/>
<dbReference type="KEGG" id="pcot:PCOAH_00035030"/>
<feature type="region of interest" description="Disordered" evidence="1">
    <location>
        <begin position="1"/>
        <end position="40"/>
    </location>
</feature>
<feature type="compositionally biased region" description="Polar residues" evidence="1">
    <location>
        <begin position="1"/>
        <end position="19"/>
    </location>
</feature>
<feature type="compositionally biased region" description="Polar residues" evidence="1">
    <location>
        <begin position="27"/>
        <end position="40"/>
    </location>
</feature>
<feature type="region of interest" description="Disordered" evidence="1">
    <location>
        <begin position="85"/>
        <end position="106"/>
    </location>
</feature>
<reference evidence="4" key="1">
    <citation type="submission" date="2016-06" db="EMBL/GenBank/DDBJ databases">
        <title>First high quality genome sequence of Plasmodium coatneyi using continuous long reads from single molecule, real-time sequencing.</title>
        <authorList>
            <person name="Chien J.-T."/>
            <person name="Pakala S.B."/>
            <person name="Geraldo J.A."/>
            <person name="Lapp S.A."/>
            <person name="Barnwell J.W."/>
            <person name="Kissinger J.C."/>
            <person name="Galinski M.R."/>
            <person name="Humphrey J.C."/>
        </authorList>
    </citation>
    <scope>NUCLEOTIDE SEQUENCE [LARGE SCALE GENOMIC DNA]</scope>
    <source>
        <strain evidence="4">Hackeri</strain>
    </source>
</reference>
<keyword evidence="2" id="KW-1133">Transmembrane helix</keyword>
<feature type="region of interest" description="Disordered" evidence="1">
    <location>
        <begin position="154"/>
        <end position="175"/>
    </location>
</feature>
<dbReference type="RefSeq" id="XP_019915810.1">
    <property type="nucleotide sequence ID" value="XM_020060294.1"/>
</dbReference>
<dbReference type="EMBL" id="CP016249">
    <property type="protein sequence ID" value="ANQ09115.1"/>
    <property type="molecule type" value="Genomic_DNA"/>
</dbReference>
<proteinExistence type="predicted"/>
<keyword evidence="2" id="KW-0472">Membrane</keyword>
<feature type="transmembrane region" description="Helical" evidence="2">
    <location>
        <begin position="689"/>
        <end position="710"/>
    </location>
</feature>
<evidence type="ECO:0000313" key="4">
    <source>
        <dbReference type="Proteomes" id="UP000092716"/>
    </source>
</evidence>
<evidence type="ECO:0000256" key="2">
    <source>
        <dbReference type="SAM" id="Phobius"/>
    </source>
</evidence>
<feature type="transmembrane region" description="Helical" evidence="2">
    <location>
        <begin position="485"/>
        <end position="507"/>
    </location>
</feature>
<dbReference type="AlphaFoldDB" id="A0A1B1E2G8"/>
<feature type="region of interest" description="Disordered" evidence="1">
    <location>
        <begin position="317"/>
        <end position="343"/>
    </location>
</feature>
<sequence>METETNGKNPIEEMNSSTEHLTDEKSISNLTSIENTKNQKINMDENNYNYFNYTESETPLKNEVQSVNNVSTEGHEKSIFSERHLKNEGINPFQTNLPNHEKDDGDNYYTDAEVQMKNQQDILKILEEEDAHLGLGGGPGMGIPIEGQHISAQVDAHSGGDAENGKNDSTVTVTGGEDAKGEILKGEDVNEDPMSAKSNHHQVSCNQEDQGEAATGAIVATEEGGGNPFGNPNERDDQTMSHFHGCKEKAEINIIPNKDLIKAKKSKDKSTEKYKSKYKNKILHLFRKKASSNKVNDQHMCTNEVVCVVEGVGEGHPVSSTDGSSGGGYNQQNLNGSFNEYNSNAGQAATSEAHIPIQIATGEVQLQGENQNVMATVRESHTCSTKTEETPLTDLQNENMAGVDLEAHTGNMETTDGMATNTSGERHTQGREQKHSFEWIDRKIYSLEKIKSFMSNNTFLKDKKYFLQKKKTQLSKEVNFFCHHYNVLLCFFLYIICFAFVTASICYDSWKVHQMELKSENNEKVVHIDIGATTIRRVEKVSRQNGDVTLSIDKEQTMESLIGNEICNTVTKEELENFLSFLASNNKLKYEQNLIDPTKGKVSDEFLIDALKNPAHVGLLKDDKLVLTRKHIFGPTIYNLECKFLAKIKKAGTYHKILLYAILFFLLIPICLLLHILLNYKKKGKNIQLVKYVSFVFVNLALITMISSLFSVNRAYNIPLCVMHDGSSDICEDGTSIHLIRSSIILLIFSNLFFCKFVNVVRKSSTLTGSLV</sequence>
<keyword evidence="2" id="KW-0812">Transmembrane</keyword>
<dbReference type="VEuPathDB" id="PlasmoDB:PCOAH_00035030"/>
<evidence type="ECO:0000256" key="1">
    <source>
        <dbReference type="SAM" id="MobiDB-lite"/>
    </source>
</evidence>
<protein>
    <submittedName>
        <fullName evidence="3">Uncharacterized protein</fullName>
    </submittedName>
</protein>
<accession>A0A1B1E2G8</accession>
<evidence type="ECO:0000313" key="3">
    <source>
        <dbReference type="EMBL" id="ANQ09115.1"/>
    </source>
</evidence>
<keyword evidence="4" id="KW-1185">Reference proteome</keyword>
<feature type="compositionally biased region" description="Polar residues" evidence="1">
    <location>
        <begin position="330"/>
        <end position="343"/>
    </location>
</feature>
<dbReference type="Proteomes" id="UP000092716">
    <property type="component" value="Chromosome 11"/>
</dbReference>
<feature type="transmembrane region" description="Helical" evidence="2">
    <location>
        <begin position="657"/>
        <end position="677"/>
    </location>
</feature>
<organism evidence="3 4">
    <name type="scientific">Plasmodium coatneyi</name>
    <dbReference type="NCBI Taxonomy" id="208452"/>
    <lineage>
        <taxon>Eukaryota</taxon>
        <taxon>Sar</taxon>
        <taxon>Alveolata</taxon>
        <taxon>Apicomplexa</taxon>
        <taxon>Aconoidasida</taxon>
        <taxon>Haemosporida</taxon>
        <taxon>Plasmodiidae</taxon>
        <taxon>Plasmodium</taxon>
    </lineage>
</organism>
<name>A0A1B1E2G8_9APIC</name>
<gene>
    <name evidence="3" type="ORF">PCOAH_00035030</name>
</gene>
<dbReference type="OrthoDB" id="372824at2759"/>